<comment type="caution">
    <text evidence="3">The sequence shown here is derived from an EMBL/GenBank/DDBJ whole genome shotgun (WGS) entry which is preliminary data.</text>
</comment>
<protein>
    <submittedName>
        <fullName evidence="3">Uncharacterized protein</fullName>
    </submittedName>
</protein>
<feature type="chain" id="PRO_5015200424" evidence="2">
    <location>
        <begin position="21"/>
        <end position="281"/>
    </location>
</feature>
<reference evidence="3 4" key="1">
    <citation type="submission" date="2018-03" db="EMBL/GenBank/DDBJ databases">
        <title>Arenimonas caeni sp. nov., isolated from activated sludge.</title>
        <authorList>
            <person name="Liu H."/>
        </authorList>
    </citation>
    <scope>NUCLEOTIDE SEQUENCE [LARGE SCALE GENOMIC DNA]</scope>
    <source>
        <strain evidence="4">z29</strain>
    </source>
</reference>
<evidence type="ECO:0000313" key="3">
    <source>
        <dbReference type="EMBL" id="PRH83331.1"/>
    </source>
</evidence>
<dbReference type="Pfam" id="PF11617">
    <property type="entry name" value="Cu-binding_MopE"/>
    <property type="match status" value="2"/>
</dbReference>
<gene>
    <name evidence="3" type="ORF">C6N40_04075</name>
</gene>
<evidence type="ECO:0000256" key="2">
    <source>
        <dbReference type="SAM" id="SignalP"/>
    </source>
</evidence>
<feature type="region of interest" description="Disordered" evidence="1">
    <location>
        <begin position="190"/>
        <end position="232"/>
    </location>
</feature>
<dbReference type="RefSeq" id="WP_162782068.1">
    <property type="nucleotide sequence ID" value="NZ_KZ679085.1"/>
</dbReference>
<keyword evidence="4" id="KW-1185">Reference proteome</keyword>
<sequence>MLIRPAALLFTLAMVLPALAADTLLFQVGTGGDDLRGGNDNVHLRAYDNDGRLVGSVDNANGLQRLADHSNRSMHLPLQPGVRWQDVAAVELVTTLGGGIGGDNWNLDSLKVTPANDTRIVLFQGRAGPLFRFTGEARSRRFPVLTHKCDIDADCDNGVGADGAERCLPVARKIDGRRLRQCQAGRALACPQGQRPSDDGRRCQPLPLQRIDADGDGHYSEATGGDDCDDGNSNRYPGNIEICDANGVDEDCDFQTGGQRDLDGDGFTDAACFNWGPPPGR</sequence>
<dbReference type="EMBL" id="PVLF01000003">
    <property type="protein sequence ID" value="PRH83331.1"/>
    <property type="molecule type" value="Genomic_DNA"/>
</dbReference>
<dbReference type="AlphaFoldDB" id="A0A2P6MBH0"/>
<organism evidence="3 4">
    <name type="scientific">Arenimonas caeni</name>
    <dbReference type="NCBI Taxonomy" id="2058085"/>
    <lineage>
        <taxon>Bacteria</taxon>
        <taxon>Pseudomonadati</taxon>
        <taxon>Pseudomonadota</taxon>
        <taxon>Gammaproteobacteria</taxon>
        <taxon>Lysobacterales</taxon>
        <taxon>Lysobacteraceae</taxon>
        <taxon>Arenimonas</taxon>
    </lineage>
</organism>
<accession>A0A2P6MBH0</accession>
<keyword evidence="2" id="KW-0732">Signal</keyword>
<dbReference type="Proteomes" id="UP000241736">
    <property type="component" value="Unassembled WGS sequence"/>
</dbReference>
<dbReference type="InterPro" id="IPR021655">
    <property type="entry name" value="Put_metal-bd"/>
</dbReference>
<evidence type="ECO:0000313" key="4">
    <source>
        <dbReference type="Proteomes" id="UP000241736"/>
    </source>
</evidence>
<feature type="signal peptide" evidence="2">
    <location>
        <begin position="1"/>
        <end position="20"/>
    </location>
</feature>
<name>A0A2P6MBH0_9GAMM</name>
<evidence type="ECO:0000256" key="1">
    <source>
        <dbReference type="SAM" id="MobiDB-lite"/>
    </source>
</evidence>
<proteinExistence type="predicted"/>